<dbReference type="EMBL" id="BRYB01001281">
    <property type="protein sequence ID" value="GMI22208.1"/>
    <property type="molecule type" value="Genomic_DNA"/>
</dbReference>
<dbReference type="InterPro" id="IPR011333">
    <property type="entry name" value="SKP1/BTB/POZ_sf"/>
</dbReference>
<dbReference type="Pfam" id="PF02214">
    <property type="entry name" value="BTB_2"/>
    <property type="match status" value="1"/>
</dbReference>
<dbReference type="InterPro" id="IPR003131">
    <property type="entry name" value="T1-type_BTB"/>
</dbReference>
<dbReference type="InterPro" id="IPR045068">
    <property type="entry name" value="BACURD1-3"/>
</dbReference>
<name>A0ABQ6M9V4_9STRA</name>
<dbReference type="Proteomes" id="UP001165060">
    <property type="component" value="Unassembled WGS sequence"/>
</dbReference>
<sequence>MLIGRCFMLVHEYLSSVDWDPQITLNIGGTRFTTTRDTLLGEDSYFSGRLNFAGGAGGAGNLPDRNLSDQSVDRVSTDLFVDRDPTHFRHILNYLRTSQPPPLLPSTPPPFVAELHLEASFYGLSSLAALLLAHSAGQAAAAAASPSPVREHKLVRSGARPGEAEAAFKRWAADGWELQSMCAAPGDARRLGGPGSPGTPRGGRDRGDEADAPGGGVYLVFSKSLTRADVAFFDRLMSTS</sequence>
<protein>
    <recommendedName>
        <fullName evidence="2">BTB domain-containing protein</fullName>
    </recommendedName>
</protein>
<reference evidence="3 4" key="1">
    <citation type="journal article" date="2023" name="Commun. Biol.">
        <title>Genome analysis of Parmales, the sister group of diatoms, reveals the evolutionary specialization of diatoms from phago-mixotrophs to photoautotrophs.</title>
        <authorList>
            <person name="Ban H."/>
            <person name="Sato S."/>
            <person name="Yoshikawa S."/>
            <person name="Yamada K."/>
            <person name="Nakamura Y."/>
            <person name="Ichinomiya M."/>
            <person name="Sato N."/>
            <person name="Blanc-Mathieu R."/>
            <person name="Endo H."/>
            <person name="Kuwata A."/>
            <person name="Ogata H."/>
        </authorList>
    </citation>
    <scope>NUCLEOTIDE SEQUENCE [LARGE SCALE GENOMIC DNA]</scope>
</reference>
<evidence type="ECO:0000256" key="1">
    <source>
        <dbReference type="SAM" id="MobiDB-lite"/>
    </source>
</evidence>
<feature type="region of interest" description="Disordered" evidence="1">
    <location>
        <begin position="185"/>
        <end position="212"/>
    </location>
</feature>
<dbReference type="SMART" id="SM00225">
    <property type="entry name" value="BTB"/>
    <property type="match status" value="1"/>
</dbReference>
<evidence type="ECO:0000313" key="4">
    <source>
        <dbReference type="Proteomes" id="UP001165060"/>
    </source>
</evidence>
<organism evidence="3 4">
    <name type="scientific">Tetraparma gracilis</name>
    <dbReference type="NCBI Taxonomy" id="2962635"/>
    <lineage>
        <taxon>Eukaryota</taxon>
        <taxon>Sar</taxon>
        <taxon>Stramenopiles</taxon>
        <taxon>Ochrophyta</taxon>
        <taxon>Bolidophyceae</taxon>
        <taxon>Parmales</taxon>
        <taxon>Triparmaceae</taxon>
        <taxon>Tetraparma</taxon>
    </lineage>
</organism>
<feature type="domain" description="BTB" evidence="2">
    <location>
        <begin position="21"/>
        <end position="139"/>
    </location>
</feature>
<evidence type="ECO:0000313" key="3">
    <source>
        <dbReference type="EMBL" id="GMI22208.1"/>
    </source>
</evidence>
<keyword evidence="4" id="KW-1185">Reference proteome</keyword>
<dbReference type="SUPFAM" id="SSF54695">
    <property type="entry name" value="POZ domain"/>
    <property type="match status" value="1"/>
</dbReference>
<comment type="caution">
    <text evidence="3">The sequence shown here is derived from an EMBL/GenBank/DDBJ whole genome shotgun (WGS) entry which is preliminary data.</text>
</comment>
<accession>A0ABQ6M9V4</accession>
<dbReference type="Gene3D" id="3.30.710.10">
    <property type="entry name" value="Potassium Channel Kv1.1, Chain A"/>
    <property type="match status" value="1"/>
</dbReference>
<evidence type="ECO:0000259" key="2">
    <source>
        <dbReference type="SMART" id="SM00225"/>
    </source>
</evidence>
<gene>
    <name evidence="3" type="ORF">TeGR_g11861</name>
</gene>
<dbReference type="PANTHER" id="PTHR11145">
    <property type="entry name" value="BTB/POZ DOMAIN-CONTAINING ADAPTER FOR CUL3-MEDIATED RHOA DEGRADATION PROTEIN FAMILY MEMBER"/>
    <property type="match status" value="1"/>
</dbReference>
<dbReference type="PANTHER" id="PTHR11145:SF8">
    <property type="entry name" value="RE57120P"/>
    <property type="match status" value="1"/>
</dbReference>
<dbReference type="InterPro" id="IPR000210">
    <property type="entry name" value="BTB/POZ_dom"/>
</dbReference>
<proteinExistence type="predicted"/>
<dbReference type="CDD" id="cd18316">
    <property type="entry name" value="BTB_POZ_KCTD-like"/>
    <property type="match status" value="1"/>
</dbReference>